<comment type="caution">
    <text evidence="5">The sequence shown here is derived from an EMBL/GenBank/DDBJ whole genome shotgun (WGS) entry which is preliminary data.</text>
</comment>
<evidence type="ECO:0000313" key="6">
    <source>
        <dbReference type="Proteomes" id="UP001280581"/>
    </source>
</evidence>
<feature type="domain" description="Tyrosinase copper-binding" evidence="4">
    <location>
        <begin position="280"/>
        <end position="291"/>
    </location>
</feature>
<protein>
    <recommendedName>
        <fullName evidence="3 4">Tyrosinase copper-binding domain-containing protein</fullName>
    </recommendedName>
</protein>
<evidence type="ECO:0000259" key="4">
    <source>
        <dbReference type="PROSITE" id="PS00498"/>
    </source>
</evidence>
<dbReference type="SUPFAM" id="SSF48056">
    <property type="entry name" value="Di-copper centre-containing domain"/>
    <property type="match status" value="1"/>
</dbReference>
<dbReference type="InterPro" id="IPR008922">
    <property type="entry name" value="Di-copper_centre_dom_sf"/>
</dbReference>
<dbReference type="InterPro" id="IPR050316">
    <property type="entry name" value="Tyrosinase/Hemocyanin"/>
</dbReference>
<dbReference type="GO" id="GO:0016491">
    <property type="term" value="F:oxidoreductase activity"/>
    <property type="evidence" value="ECO:0007669"/>
    <property type="project" value="InterPro"/>
</dbReference>
<dbReference type="AlphaFoldDB" id="A0AAN6RER2"/>
<dbReference type="PROSITE" id="PS00498">
    <property type="entry name" value="TYROSINASE_2"/>
    <property type="match status" value="1"/>
</dbReference>
<dbReference type="PRINTS" id="PR00092">
    <property type="entry name" value="TYROSINASE"/>
</dbReference>
<reference evidence="5 6" key="1">
    <citation type="submission" date="2021-02" db="EMBL/GenBank/DDBJ databases">
        <title>Genome assembly of Pseudopithomyces chartarum.</title>
        <authorList>
            <person name="Jauregui R."/>
            <person name="Singh J."/>
            <person name="Voisey C."/>
        </authorList>
    </citation>
    <scope>NUCLEOTIDE SEQUENCE [LARGE SCALE GENOMIC DNA]</scope>
    <source>
        <strain evidence="5 6">AGR01</strain>
    </source>
</reference>
<evidence type="ECO:0000313" key="5">
    <source>
        <dbReference type="EMBL" id="KAK3201173.1"/>
    </source>
</evidence>
<dbReference type="Proteomes" id="UP001280581">
    <property type="component" value="Unassembled WGS sequence"/>
</dbReference>
<keyword evidence="1" id="KW-0479">Metal-binding</keyword>
<feature type="domain" description="Tyrosinase copper-binding" evidence="3">
    <location>
        <begin position="134"/>
        <end position="151"/>
    </location>
</feature>
<keyword evidence="2" id="KW-0732">Signal</keyword>
<sequence>MAKLTFLTAALAAGAAAVPAKRANIPTGAPKIALSLFETHEMHFLTLSDITEMITNQTDVVIPAPEFNPFAGQATCSSVKVRTEWHQTSDTTKQNFVNGLKCLLGKPSKGGFSGSKNRYEDFVQVHQSVTDNVHNNRKFIVWHRAFLWAFEQVLQNECNFNDPIPWFDETKFSGKFADSSIFSSKWLGSINTGGDCVRDGQFANLALNVGPGKSATNQYHCLARNNNNGDTINVNTNIVNGCQQLKDYQDFAKCAEQGAHAYGHNGVGGVMRDVYASPGDPVFWLHHGMVDRHFRIWQNADSARLSYIDGTAAGGTPLTLDTSIVLNGLMPNMKVRDVMNTVASPMCYKYNY</sequence>
<dbReference type="Pfam" id="PF00264">
    <property type="entry name" value="Tyrosinase"/>
    <property type="match status" value="1"/>
</dbReference>
<dbReference type="Gene3D" id="1.10.1280.10">
    <property type="entry name" value="Di-copper center containing domain from catechol oxidase"/>
    <property type="match status" value="1"/>
</dbReference>
<evidence type="ECO:0000256" key="2">
    <source>
        <dbReference type="SAM" id="SignalP"/>
    </source>
</evidence>
<dbReference type="PANTHER" id="PTHR11474">
    <property type="entry name" value="TYROSINASE FAMILY MEMBER"/>
    <property type="match status" value="1"/>
</dbReference>
<feature type="chain" id="PRO_5043047741" description="Tyrosinase copper-binding domain-containing protein" evidence="2">
    <location>
        <begin position="18"/>
        <end position="352"/>
    </location>
</feature>
<dbReference type="EMBL" id="WVTA01000017">
    <property type="protein sequence ID" value="KAK3201173.1"/>
    <property type="molecule type" value="Genomic_DNA"/>
</dbReference>
<dbReference type="PROSITE" id="PS00497">
    <property type="entry name" value="TYROSINASE_1"/>
    <property type="match status" value="1"/>
</dbReference>
<organism evidence="5 6">
    <name type="scientific">Pseudopithomyces chartarum</name>
    <dbReference type="NCBI Taxonomy" id="1892770"/>
    <lineage>
        <taxon>Eukaryota</taxon>
        <taxon>Fungi</taxon>
        <taxon>Dikarya</taxon>
        <taxon>Ascomycota</taxon>
        <taxon>Pezizomycotina</taxon>
        <taxon>Dothideomycetes</taxon>
        <taxon>Pleosporomycetidae</taxon>
        <taxon>Pleosporales</taxon>
        <taxon>Massarineae</taxon>
        <taxon>Didymosphaeriaceae</taxon>
        <taxon>Pseudopithomyces</taxon>
    </lineage>
</organism>
<dbReference type="PANTHER" id="PTHR11474:SF116">
    <property type="entry name" value="TYROSINASE"/>
    <property type="match status" value="1"/>
</dbReference>
<dbReference type="InterPro" id="IPR002227">
    <property type="entry name" value="Tyrosinase_Cu-bd"/>
</dbReference>
<evidence type="ECO:0000256" key="1">
    <source>
        <dbReference type="ARBA" id="ARBA00022723"/>
    </source>
</evidence>
<proteinExistence type="predicted"/>
<accession>A0AAN6RER2</accession>
<name>A0AAN6RER2_9PLEO</name>
<dbReference type="GO" id="GO:0046872">
    <property type="term" value="F:metal ion binding"/>
    <property type="evidence" value="ECO:0007669"/>
    <property type="project" value="UniProtKB-KW"/>
</dbReference>
<gene>
    <name evidence="5" type="ORF">GRF29_213g1271195</name>
</gene>
<evidence type="ECO:0000259" key="3">
    <source>
        <dbReference type="PROSITE" id="PS00497"/>
    </source>
</evidence>
<feature type="signal peptide" evidence="2">
    <location>
        <begin position="1"/>
        <end position="17"/>
    </location>
</feature>
<keyword evidence="6" id="KW-1185">Reference proteome</keyword>